<keyword evidence="1" id="KW-1133">Transmembrane helix</keyword>
<sequence>MASNCRGDQQLGEDFDDTAEGVAQQHKYESLTESHRHDANECCWESSRQLLLAASVLLAVTGTFFTQSGRLDGFAVWVHVEVLCSWILHLASMILGSLFFLSEERFFMNWTDFYNDIAKKYSNSTIPVAQTSEEARAGGQELQRKSPRVLQMVQVGFFLVGCFLDVVVFATLIL</sequence>
<protein>
    <submittedName>
        <fullName evidence="2">Uncharacterized protein</fullName>
    </submittedName>
</protein>
<dbReference type="Proteomes" id="UP000266113">
    <property type="component" value="Unassembled WGS sequence"/>
</dbReference>
<feature type="transmembrane region" description="Helical" evidence="1">
    <location>
        <begin position="74"/>
        <end position="101"/>
    </location>
</feature>
<keyword evidence="3" id="KW-1185">Reference proteome</keyword>
<dbReference type="EMBL" id="QXIY01000001">
    <property type="protein sequence ID" value="RIE17682.1"/>
    <property type="molecule type" value="Genomic_DNA"/>
</dbReference>
<accession>A0A398DPW9</accession>
<name>A0A398DPW9_9BACT</name>
<evidence type="ECO:0000313" key="3">
    <source>
        <dbReference type="Proteomes" id="UP000266113"/>
    </source>
</evidence>
<proteinExistence type="predicted"/>
<feature type="transmembrane region" description="Helical" evidence="1">
    <location>
        <begin position="50"/>
        <end position="68"/>
    </location>
</feature>
<feature type="transmembrane region" description="Helical" evidence="1">
    <location>
        <begin position="152"/>
        <end position="173"/>
    </location>
</feature>
<keyword evidence="1" id="KW-0812">Transmembrane</keyword>
<evidence type="ECO:0000256" key="1">
    <source>
        <dbReference type="SAM" id="Phobius"/>
    </source>
</evidence>
<evidence type="ECO:0000313" key="2">
    <source>
        <dbReference type="EMBL" id="RIE17682.1"/>
    </source>
</evidence>
<comment type="caution">
    <text evidence="2">The sequence shown here is derived from an EMBL/GenBank/DDBJ whole genome shotgun (WGS) entry which is preliminary data.</text>
</comment>
<reference evidence="2 3" key="1">
    <citation type="submission" date="2018-09" db="EMBL/GenBank/DDBJ databases">
        <title>Discovery and Ecogenomic Context for Candidatus Cryosericales, a Global Caldiserica Order Active in Thawing Permafrost.</title>
        <authorList>
            <person name="Martinez M.A."/>
            <person name="Woodcroft B.J."/>
            <person name="Ignacio Espinoza J.C."/>
            <person name="Zayed A."/>
            <person name="Singleton C.M."/>
            <person name="Boyd J."/>
            <person name="Li Y.-F."/>
            <person name="Purvine S."/>
            <person name="Maughan H."/>
            <person name="Hodgkins S.B."/>
            <person name="Anderson D."/>
            <person name="Sederholm M."/>
            <person name="Temperton B."/>
            <person name="Saleska S.R."/>
            <person name="Tyson G.W."/>
            <person name="Rich V.I."/>
        </authorList>
    </citation>
    <scope>NUCLEOTIDE SEQUENCE [LARGE SCALE GENOMIC DNA]</scope>
    <source>
        <strain evidence="2 3">SMC1</strain>
    </source>
</reference>
<keyword evidence="1" id="KW-0472">Membrane</keyword>
<gene>
    <name evidence="2" type="ORF">SMC1_00420</name>
</gene>
<dbReference type="AlphaFoldDB" id="A0A398DPW9"/>
<organism evidence="2 3">
    <name type="scientific">Candidatus Cryosericum septentrionale</name>
    <dbReference type="NCBI Taxonomy" id="2290913"/>
    <lineage>
        <taxon>Bacteria</taxon>
        <taxon>Pseudomonadati</taxon>
        <taxon>Caldisericota/Cryosericota group</taxon>
        <taxon>Candidatus Cryosericota</taxon>
        <taxon>Candidatus Cryosericia</taxon>
        <taxon>Candidatus Cryosericales</taxon>
        <taxon>Candidatus Cryosericaceae</taxon>
        <taxon>Candidatus Cryosericum</taxon>
    </lineage>
</organism>